<feature type="transmembrane region" description="Helical" evidence="1">
    <location>
        <begin position="238"/>
        <end position="257"/>
    </location>
</feature>
<name>A0A2W5SHX9_CERSP</name>
<gene>
    <name evidence="3" type="ORF">DI533_07590</name>
</gene>
<keyword evidence="1" id="KW-0812">Transmembrane</keyword>
<feature type="domain" description="EamA" evidence="2">
    <location>
        <begin position="5"/>
        <end position="138"/>
    </location>
</feature>
<feature type="transmembrane region" description="Helical" evidence="1">
    <location>
        <begin position="144"/>
        <end position="163"/>
    </location>
</feature>
<dbReference type="Pfam" id="PF00892">
    <property type="entry name" value="EamA"/>
    <property type="match status" value="1"/>
</dbReference>
<protein>
    <submittedName>
        <fullName evidence="3">EamA family transporter</fullName>
    </submittedName>
</protein>
<organism evidence="3 4">
    <name type="scientific">Cereibacter sphaeroides</name>
    <name type="common">Rhodobacter sphaeroides</name>
    <dbReference type="NCBI Taxonomy" id="1063"/>
    <lineage>
        <taxon>Bacteria</taxon>
        <taxon>Pseudomonadati</taxon>
        <taxon>Pseudomonadota</taxon>
        <taxon>Alphaproteobacteria</taxon>
        <taxon>Rhodobacterales</taxon>
        <taxon>Paracoccaceae</taxon>
        <taxon>Cereibacter</taxon>
    </lineage>
</organism>
<feature type="transmembrane region" description="Helical" evidence="1">
    <location>
        <begin position="175"/>
        <end position="196"/>
    </location>
</feature>
<dbReference type="SUPFAM" id="SSF103481">
    <property type="entry name" value="Multidrug resistance efflux transporter EmrE"/>
    <property type="match status" value="2"/>
</dbReference>
<proteinExistence type="predicted"/>
<feature type="transmembrane region" description="Helical" evidence="1">
    <location>
        <begin position="35"/>
        <end position="54"/>
    </location>
</feature>
<dbReference type="AlphaFoldDB" id="A0A2W5SHX9"/>
<feature type="transmembrane region" description="Helical" evidence="1">
    <location>
        <begin position="66"/>
        <end position="88"/>
    </location>
</feature>
<feature type="transmembrane region" description="Helical" evidence="1">
    <location>
        <begin position="94"/>
        <end position="115"/>
    </location>
</feature>
<dbReference type="PANTHER" id="PTHR22911">
    <property type="entry name" value="ACYL-MALONYL CONDENSING ENZYME-RELATED"/>
    <property type="match status" value="1"/>
</dbReference>
<keyword evidence="1" id="KW-0472">Membrane</keyword>
<reference evidence="3 4" key="1">
    <citation type="submission" date="2017-08" db="EMBL/GenBank/DDBJ databases">
        <title>Infants hospitalized years apart are colonized by the same room-sourced microbial strains.</title>
        <authorList>
            <person name="Brooks B."/>
            <person name="Olm M.R."/>
            <person name="Firek B.A."/>
            <person name="Baker R."/>
            <person name="Thomas B.C."/>
            <person name="Morowitz M.J."/>
            <person name="Banfield J.F."/>
        </authorList>
    </citation>
    <scope>NUCLEOTIDE SEQUENCE [LARGE SCALE GENOMIC DNA]</scope>
    <source>
        <strain evidence="3">S2_003_000_R2_11</strain>
    </source>
</reference>
<feature type="transmembrane region" description="Helical" evidence="1">
    <location>
        <begin position="208"/>
        <end position="226"/>
    </location>
</feature>
<keyword evidence="1" id="KW-1133">Transmembrane helix</keyword>
<accession>A0A2W5SHX9</accession>
<evidence type="ECO:0000313" key="4">
    <source>
        <dbReference type="Proteomes" id="UP000248975"/>
    </source>
</evidence>
<dbReference type="InterPro" id="IPR037185">
    <property type="entry name" value="EmrE-like"/>
</dbReference>
<feature type="transmembrane region" description="Helical" evidence="1">
    <location>
        <begin position="263"/>
        <end position="285"/>
    </location>
</feature>
<dbReference type="InterPro" id="IPR000620">
    <property type="entry name" value="EamA_dom"/>
</dbReference>
<dbReference type="Proteomes" id="UP000248975">
    <property type="component" value="Unassembled WGS sequence"/>
</dbReference>
<sequence>MRYGTGAILVLFAGLVWSFVGLALRQIEVSGTWAVLFWRSAGAVPLLLLFIAWRSGGRPVERMRKVGLAGTIGGLCLVFAFAGSIFAIQSTSVANAVFLFAASPFFAAILGWILLKEPVRPATWVAIAVAGVGMFVMVREGLAAGALAGNIAAILSALGFAGFTITLRWGRMEDMIPAVVLGGLFSMIFAAGIIVTQGETLAVPRREIAIAMLMGAGLLASGMIMYTLGSRVVPAAELTLLSMVEVMLGPVWVWLFMNESATPATFVGGAILMAAIAGNALSGLARRPVVPPQI</sequence>
<comment type="caution">
    <text evidence="3">The sequence shown here is derived from an EMBL/GenBank/DDBJ whole genome shotgun (WGS) entry which is preliminary data.</text>
</comment>
<evidence type="ECO:0000256" key="1">
    <source>
        <dbReference type="SAM" id="Phobius"/>
    </source>
</evidence>
<dbReference type="EMBL" id="QFQS01000001">
    <property type="protein sequence ID" value="PZR00423.1"/>
    <property type="molecule type" value="Genomic_DNA"/>
</dbReference>
<feature type="transmembrane region" description="Helical" evidence="1">
    <location>
        <begin position="122"/>
        <end position="138"/>
    </location>
</feature>
<dbReference type="GO" id="GO:0016020">
    <property type="term" value="C:membrane"/>
    <property type="evidence" value="ECO:0007669"/>
    <property type="project" value="InterPro"/>
</dbReference>
<evidence type="ECO:0000259" key="2">
    <source>
        <dbReference type="Pfam" id="PF00892"/>
    </source>
</evidence>
<evidence type="ECO:0000313" key="3">
    <source>
        <dbReference type="EMBL" id="PZR00423.1"/>
    </source>
</evidence>
<dbReference type="PANTHER" id="PTHR22911:SF79">
    <property type="entry name" value="MOBA-LIKE NTP TRANSFERASE DOMAIN-CONTAINING PROTEIN"/>
    <property type="match status" value="1"/>
</dbReference>